<dbReference type="InterPro" id="IPR036291">
    <property type="entry name" value="NAD(P)-bd_dom_sf"/>
</dbReference>
<keyword evidence="2" id="KW-0472">Membrane</keyword>
<evidence type="ECO:0000256" key="1">
    <source>
        <dbReference type="ARBA" id="ARBA00038048"/>
    </source>
</evidence>
<dbReference type="GO" id="GO:0005811">
    <property type="term" value="C:lipid droplet"/>
    <property type="evidence" value="ECO:0007669"/>
    <property type="project" value="TreeGrafter"/>
</dbReference>
<evidence type="ECO:0000313" key="4">
    <source>
        <dbReference type="EMBL" id="PWO00816.1"/>
    </source>
</evidence>
<dbReference type="AlphaFoldDB" id="A0A316ZKB0"/>
<evidence type="ECO:0000313" key="5">
    <source>
        <dbReference type="Proteomes" id="UP000245946"/>
    </source>
</evidence>
<accession>A0A316ZKB0</accession>
<dbReference type="GO" id="GO:0005739">
    <property type="term" value="C:mitochondrion"/>
    <property type="evidence" value="ECO:0007669"/>
    <property type="project" value="TreeGrafter"/>
</dbReference>
<dbReference type="Proteomes" id="UP000245946">
    <property type="component" value="Unassembled WGS sequence"/>
</dbReference>
<dbReference type="PANTHER" id="PTHR12286:SF5">
    <property type="entry name" value="SACCHAROPINE DEHYDROGENASE-LIKE OXIDOREDUCTASE"/>
    <property type="match status" value="1"/>
</dbReference>
<evidence type="ECO:0000259" key="3">
    <source>
        <dbReference type="Pfam" id="PF03435"/>
    </source>
</evidence>
<dbReference type="EMBL" id="KZ819284">
    <property type="protein sequence ID" value="PWO00816.1"/>
    <property type="molecule type" value="Genomic_DNA"/>
</dbReference>
<keyword evidence="5" id="KW-1185">Reference proteome</keyword>
<keyword evidence="2" id="KW-1133">Transmembrane helix</keyword>
<feature type="transmembrane region" description="Helical" evidence="2">
    <location>
        <begin position="312"/>
        <end position="329"/>
    </location>
</feature>
<dbReference type="OrthoDB" id="10268090at2759"/>
<gene>
    <name evidence="4" type="ORF">FA09DRAFT_358175</name>
</gene>
<dbReference type="GO" id="GO:0005886">
    <property type="term" value="C:plasma membrane"/>
    <property type="evidence" value="ECO:0007669"/>
    <property type="project" value="TreeGrafter"/>
</dbReference>
<keyword evidence="2" id="KW-0812">Transmembrane</keyword>
<dbReference type="InterPro" id="IPR005097">
    <property type="entry name" value="Sacchrp_dh_NADP-bd"/>
</dbReference>
<organism evidence="4 5">
    <name type="scientific">Tilletiopsis washingtonensis</name>
    <dbReference type="NCBI Taxonomy" id="58919"/>
    <lineage>
        <taxon>Eukaryota</taxon>
        <taxon>Fungi</taxon>
        <taxon>Dikarya</taxon>
        <taxon>Basidiomycota</taxon>
        <taxon>Ustilaginomycotina</taxon>
        <taxon>Exobasidiomycetes</taxon>
        <taxon>Entylomatales</taxon>
        <taxon>Entylomatales incertae sedis</taxon>
        <taxon>Tilletiopsis</taxon>
    </lineage>
</organism>
<reference evidence="4 5" key="1">
    <citation type="journal article" date="2018" name="Mol. Biol. Evol.">
        <title>Broad Genomic Sampling Reveals a Smut Pathogenic Ancestry of the Fungal Clade Ustilaginomycotina.</title>
        <authorList>
            <person name="Kijpornyongpan T."/>
            <person name="Mondo S.J."/>
            <person name="Barry K."/>
            <person name="Sandor L."/>
            <person name="Lee J."/>
            <person name="Lipzen A."/>
            <person name="Pangilinan J."/>
            <person name="LaButti K."/>
            <person name="Hainaut M."/>
            <person name="Henrissat B."/>
            <person name="Grigoriev I.V."/>
            <person name="Spatafora J.W."/>
            <person name="Aime M.C."/>
        </authorList>
    </citation>
    <scope>NUCLEOTIDE SEQUENCE [LARGE SCALE GENOMIC DNA]</scope>
    <source>
        <strain evidence="4 5">MCA 4186</strain>
    </source>
</reference>
<dbReference type="RefSeq" id="XP_025601094.1">
    <property type="nucleotide sequence ID" value="XM_025744922.1"/>
</dbReference>
<dbReference type="GeneID" id="37272466"/>
<dbReference type="Pfam" id="PF03435">
    <property type="entry name" value="Sacchrp_dh_NADP"/>
    <property type="match status" value="1"/>
</dbReference>
<feature type="domain" description="Saccharopine dehydrogenase NADP binding" evidence="3">
    <location>
        <begin position="9"/>
        <end position="114"/>
    </location>
</feature>
<dbReference type="GO" id="GO:0009247">
    <property type="term" value="P:glycolipid biosynthetic process"/>
    <property type="evidence" value="ECO:0007669"/>
    <property type="project" value="TreeGrafter"/>
</dbReference>
<evidence type="ECO:0000256" key="2">
    <source>
        <dbReference type="SAM" id="Phobius"/>
    </source>
</evidence>
<dbReference type="Gene3D" id="3.40.50.720">
    <property type="entry name" value="NAD(P)-binding Rossmann-like Domain"/>
    <property type="match status" value="1"/>
</dbReference>
<dbReference type="SUPFAM" id="SSF51735">
    <property type="entry name" value="NAD(P)-binding Rossmann-fold domains"/>
    <property type="match status" value="1"/>
</dbReference>
<name>A0A316ZKB0_9BASI</name>
<dbReference type="PANTHER" id="PTHR12286">
    <property type="entry name" value="SACCHAROPINE DEHYDROGENASE-LIKE OXIDOREDUCTASE"/>
    <property type="match status" value="1"/>
</dbReference>
<sequence length="458" mass="48705">MARARTHLVVLGATGFTGRFVVEEVVRKLPALQAAVPGFTWAVAGRSRASLEGIVAAIRKTAPDAKALPAIVEADVKNVESLKHMAQGTHLVLNCVGPYALLGEPVVQAVIEASEALSKEGQAPVDYADLTGEPGFIELMVLKYYDRALAAGCTLVHAAAFDSVPADMGVLFAREALQKRGATPASIEIFVTVHTKDGQRMGGNYGTYASAINGFATRAQLSKTRKQLYGPKLPKTTPVAKQRGLGVGLPRRKGRFGVLWAEEVKSYLVPFFFADPAVIRLSQSLAQLQADQAGGALPESVQIVAWMQLPSLYVLFLAAVLMTFFGLFASSARGRQVLQAHPKLFSGGIFSFEGPTQAQIEATSFETTMVARGHSKSLLNGAKQGSGIGTDVTATIKIKGVEPGYRATPALFVAVARTMLAERSKVNKGVLVPGAALANTRLIEDLNEDGRVTFSVQE</sequence>
<proteinExistence type="inferred from homology"/>
<dbReference type="InterPro" id="IPR051276">
    <property type="entry name" value="Saccharopine_DH-like_oxidrdct"/>
</dbReference>
<comment type="similarity">
    <text evidence="1">Belongs to the saccharopine dehydrogenase family.</text>
</comment>
<protein>
    <recommendedName>
        <fullName evidence="3">Saccharopine dehydrogenase NADP binding domain-containing protein</fullName>
    </recommendedName>
</protein>